<dbReference type="OrthoDB" id="3689407at2"/>
<organism evidence="2 3">
    <name type="scientific">Actinokineospora bangkokensis</name>
    <dbReference type="NCBI Taxonomy" id="1193682"/>
    <lineage>
        <taxon>Bacteria</taxon>
        <taxon>Bacillati</taxon>
        <taxon>Actinomycetota</taxon>
        <taxon>Actinomycetes</taxon>
        <taxon>Pseudonocardiales</taxon>
        <taxon>Pseudonocardiaceae</taxon>
        <taxon>Actinokineospora</taxon>
    </lineage>
</organism>
<sequence>MRTVNAVGAAVLCAALGLAGCARSTSGTAVGVEGRTAATSTSAAPEVDADDVRWMDRFCGAGKVLVTAAETMGAPSTSSDPAVLRTEFLDLANRFVGVLDTALGDLRGLLPSPAPEVDPDLEGLVDGLDQARAAIASARDDVQAADPLTVEVYRSAVDRFGTGLRGLNSALTAQDGLDLPDRLVEAGARAKNCSAAASPPTTTR</sequence>
<protein>
    <submittedName>
        <fullName evidence="2">Uncharacterized protein</fullName>
    </submittedName>
</protein>
<feature type="chain" id="PRO_5039443403" evidence="1">
    <location>
        <begin position="25"/>
        <end position="204"/>
    </location>
</feature>
<evidence type="ECO:0000313" key="2">
    <source>
        <dbReference type="EMBL" id="OLR91524.1"/>
    </source>
</evidence>
<evidence type="ECO:0000313" key="3">
    <source>
        <dbReference type="Proteomes" id="UP000186040"/>
    </source>
</evidence>
<dbReference type="EMBL" id="MKQR01000021">
    <property type="protein sequence ID" value="OLR91524.1"/>
    <property type="molecule type" value="Genomic_DNA"/>
</dbReference>
<evidence type="ECO:0000256" key="1">
    <source>
        <dbReference type="SAM" id="SignalP"/>
    </source>
</evidence>
<comment type="caution">
    <text evidence="2">The sequence shown here is derived from an EMBL/GenBank/DDBJ whole genome shotgun (WGS) entry which is preliminary data.</text>
</comment>
<dbReference type="Proteomes" id="UP000186040">
    <property type="component" value="Unassembled WGS sequence"/>
</dbReference>
<dbReference type="STRING" id="1193682.BJP25_25445"/>
<keyword evidence="3" id="KW-1185">Reference proteome</keyword>
<gene>
    <name evidence="2" type="ORF">BJP25_25445</name>
</gene>
<dbReference type="RefSeq" id="WP_075976596.1">
    <property type="nucleotide sequence ID" value="NZ_MKQR01000021.1"/>
</dbReference>
<proteinExistence type="predicted"/>
<accession>A0A1Q9LHN5</accession>
<feature type="signal peptide" evidence="1">
    <location>
        <begin position="1"/>
        <end position="24"/>
    </location>
</feature>
<name>A0A1Q9LHN5_9PSEU</name>
<dbReference type="PROSITE" id="PS51257">
    <property type="entry name" value="PROKAR_LIPOPROTEIN"/>
    <property type="match status" value="1"/>
</dbReference>
<keyword evidence="1" id="KW-0732">Signal</keyword>
<dbReference type="AlphaFoldDB" id="A0A1Q9LHN5"/>
<reference evidence="2 3" key="1">
    <citation type="submission" date="2016-10" db="EMBL/GenBank/DDBJ databases">
        <title>The Draft Genome Sequence of Actinokineospora bangkokensis 44EHWT reveals the biosynthetic pathway of antifungal compounds Thailandins with unusual extender unit butylmalonyl-CoA.</title>
        <authorList>
            <person name="Greule A."/>
            <person name="Intra B."/>
            <person name="Flemming S."/>
            <person name="Rommel M.G."/>
            <person name="Panbangred W."/>
            <person name="Bechthold A."/>
        </authorList>
    </citation>
    <scope>NUCLEOTIDE SEQUENCE [LARGE SCALE GENOMIC DNA]</scope>
    <source>
        <strain evidence="2 3">44EHW</strain>
    </source>
</reference>